<sequence>MENNKKMKPYRIFRSLGVTVCLAACSLALLWGGQVLAADVDAQAIAADEPGHNWLAYGRNYSEQRFSPLAKIDRDSVKRLGLAWAMDVPEATSLVATPLVKDGVIYFSASFSVVYAVEAKTGKTLWRFDPKVTEAFREHNPARQRMYWGMNRGLAMWSDKVFVGTGDGRLIAIAMQTGQQVWSTQTTDPDTHAQITGAPLAFNGKVLIGFGGADNGPLRGYVTAYDAQTGKQAWRFHTVPGNPADGFENKAMEMAAKTWTGEWWKHGGGGTAWNSLTYDPQFNRVYIGTGNGAPWNRKIRSPGGGDNLYLSSIVALDADSGEYAWHYQTTPGEMWDYNSAMDMVLADLQVEGKPRRVLMHAPKNGFFYVIDRETGKLISAEKIGKVTWAEKVDLASGRPVEVPGARYESGEALIWPGPPGRHSWHPMSFNPGTGLVYIPTLDIPGYYNDKGIDPLKWEHKRNTYAFGVNVDAGDIPKEAGSSALVAWDPLAQREVWRRPTAGAWPGGTLTTAGGLVFQGQADGHLVAFDAADGKTLWQFYAQRGISAPPISYSVDGRQYISVLVGWGGGGPLVGGSLFAQHGWNFRDGGRRLLTFAVDAKGVLPDTPITKVTPLDRPELQLDAGRVSQGEALYAMTCQTCHGHDAISGGGAPDLRASPLALTREGLEAVVRDGALQPRGMPRFDELSDGELDAIYQFIRDRARAKVPSPPKLIIPAQAESTPSQP</sequence>
<feature type="binding site" evidence="11">
    <location>
        <position position="152"/>
    </location>
    <ligand>
        <name>pyrroloquinoline quinone</name>
        <dbReference type="ChEBI" id="CHEBI:58442"/>
    </ligand>
</feature>
<dbReference type="PANTHER" id="PTHR32303">
    <property type="entry name" value="QUINOPROTEIN ALCOHOL DEHYDROGENASE (CYTOCHROME C)"/>
    <property type="match status" value="1"/>
</dbReference>
<keyword evidence="8 12" id="KW-0408">Iron</keyword>
<comment type="cofactor">
    <cofactor evidence="11">
        <name>heme c</name>
        <dbReference type="ChEBI" id="CHEBI:61717"/>
    </cofactor>
    <text evidence="11">Binds 1 heme c group per subunit.</text>
</comment>
<evidence type="ECO:0000256" key="10">
    <source>
        <dbReference type="PIRSR" id="PIRSR617512-1"/>
    </source>
</evidence>
<dbReference type="AlphaFoldDB" id="A0A385Z1S4"/>
<dbReference type="GO" id="GO:0016614">
    <property type="term" value="F:oxidoreductase activity, acting on CH-OH group of donors"/>
    <property type="evidence" value="ECO:0007669"/>
    <property type="project" value="InterPro"/>
</dbReference>
<feature type="binding site" description="axial binding residue" evidence="12">
    <location>
        <position position="680"/>
    </location>
    <ligand>
        <name>heme c</name>
        <dbReference type="ChEBI" id="CHEBI:61717"/>
    </ligand>
    <ligandPart>
        <name>Fe</name>
        <dbReference type="ChEBI" id="CHEBI:18248"/>
    </ligandPart>
</feature>
<evidence type="ECO:0000256" key="8">
    <source>
        <dbReference type="ARBA" id="ARBA00023004"/>
    </source>
</evidence>
<evidence type="ECO:0000313" key="15">
    <source>
        <dbReference type="EMBL" id="AYC33026.1"/>
    </source>
</evidence>
<evidence type="ECO:0000259" key="14">
    <source>
        <dbReference type="PROSITE" id="PS51007"/>
    </source>
</evidence>
<keyword evidence="3 12" id="KW-0479">Metal-binding</keyword>
<feature type="binding site" evidence="12">
    <location>
        <position position="336"/>
    </location>
    <ligand>
        <name>Ca(2+)</name>
        <dbReference type="ChEBI" id="CHEBI:29108"/>
    </ligand>
</feature>
<proteinExistence type="inferred from homology"/>
<evidence type="ECO:0000256" key="13">
    <source>
        <dbReference type="SAM" id="SignalP"/>
    </source>
</evidence>
<organism evidence="15 16">
    <name type="scientific">Pseudomonas cavernae</name>
    <dbReference type="NCBI Taxonomy" id="2320867"/>
    <lineage>
        <taxon>Bacteria</taxon>
        <taxon>Pseudomonadati</taxon>
        <taxon>Pseudomonadota</taxon>
        <taxon>Gammaproteobacteria</taxon>
        <taxon>Pseudomonadales</taxon>
        <taxon>Pseudomonadaceae</taxon>
        <taxon>Pseudomonas</taxon>
    </lineage>
</organism>
<dbReference type="RefSeq" id="WP_119893645.1">
    <property type="nucleotide sequence ID" value="NZ_CP032419.1"/>
</dbReference>
<reference evidence="16" key="1">
    <citation type="submission" date="2018-09" db="EMBL/GenBank/DDBJ databases">
        <authorList>
            <person name="Zhu H."/>
        </authorList>
    </citation>
    <scope>NUCLEOTIDE SEQUENCE [LARGE SCALE GENOMIC DNA]</scope>
    <source>
        <strain evidence="16">K2W31S-8</strain>
    </source>
</reference>
<dbReference type="Gene3D" id="2.140.10.10">
    <property type="entry name" value="Quinoprotein alcohol dehydrogenase-like superfamily"/>
    <property type="match status" value="1"/>
</dbReference>
<evidence type="ECO:0000256" key="11">
    <source>
        <dbReference type="PIRSR" id="PIRSR617512-2"/>
    </source>
</evidence>
<keyword evidence="6 11" id="KW-0634">PQQ</keyword>
<keyword evidence="16" id="KW-1185">Reference proteome</keyword>
<dbReference type="Proteomes" id="UP000265560">
    <property type="component" value="Chromosome"/>
</dbReference>
<feature type="binding site" evidence="11">
    <location>
        <begin position="212"/>
        <end position="213"/>
    </location>
    <ligand>
        <name>pyrroloquinoline quinone</name>
        <dbReference type="ChEBI" id="CHEBI:58442"/>
    </ligand>
</feature>
<comment type="similarity">
    <text evidence="1">Belongs to the bacterial PQQ dehydrogenase family.</text>
</comment>
<gene>
    <name evidence="15" type="ORF">D3880_11910</name>
</gene>
<dbReference type="SMART" id="SM00564">
    <property type="entry name" value="PQQ"/>
    <property type="match status" value="5"/>
</dbReference>
<evidence type="ECO:0000313" key="16">
    <source>
        <dbReference type="Proteomes" id="UP000265560"/>
    </source>
</evidence>
<dbReference type="SUPFAM" id="SSF50998">
    <property type="entry name" value="Quinoprotein alcohol dehydrogenase-like"/>
    <property type="match status" value="1"/>
</dbReference>
<dbReference type="SUPFAM" id="SSF46626">
    <property type="entry name" value="Cytochrome c"/>
    <property type="match status" value="1"/>
</dbReference>
<evidence type="ECO:0000256" key="1">
    <source>
        <dbReference type="ARBA" id="ARBA00008156"/>
    </source>
</evidence>
<keyword evidence="4 13" id="KW-0732">Signal</keyword>
<feature type="binding site" evidence="11">
    <location>
        <position position="363"/>
    </location>
    <ligand>
        <name>pyrroloquinoline quinone</name>
        <dbReference type="ChEBI" id="CHEBI:58442"/>
    </ligand>
</feature>
<dbReference type="Pfam" id="PF13442">
    <property type="entry name" value="Cytochrome_CBB3"/>
    <property type="match status" value="1"/>
</dbReference>
<dbReference type="EMBL" id="CP032419">
    <property type="protein sequence ID" value="AYC33026.1"/>
    <property type="molecule type" value="Genomic_DNA"/>
</dbReference>
<dbReference type="InterPro" id="IPR017512">
    <property type="entry name" value="PQQ_MeOH/EtOH_DH"/>
</dbReference>
<evidence type="ECO:0000256" key="7">
    <source>
        <dbReference type="ARBA" id="ARBA00023002"/>
    </source>
</evidence>
<feature type="binding site" description="covalent" evidence="11">
    <location>
        <position position="637"/>
    </location>
    <ligand>
        <name>heme c</name>
        <dbReference type="ChEBI" id="CHEBI:61717"/>
    </ligand>
</feature>
<keyword evidence="2 11" id="KW-0349">Heme</keyword>
<evidence type="ECO:0000256" key="2">
    <source>
        <dbReference type="ARBA" id="ARBA00022617"/>
    </source>
</evidence>
<dbReference type="GO" id="GO:0009055">
    <property type="term" value="F:electron transfer activity"/>
    <property type="evidence" value="ECO:0007669"/>
    <property type="project" value="InterPro"/>
</dbReference>
<keyword evidence="5 12" id="KW-0106">Calcium</keyword>
<keyword evidence="9" id="KW-1015">Disulfide bond</keyword>
<dbReference type="InterPro" id="IPR011047">
    <property type="entry name" value="Quinoprotein_ADH-like_sf"/>
</dbReference>
<feature type="binding site" evidence="12">
    <location>
        <position position="291"/>
    </location>
    <ligand>
        <name>Ca(2+)</name>
        <dbReference type="ChEBI" id="CHEBI:29108"/>
    </ligand>
</feature>
<dbReference type="InterPro" id="IPR036909">
    <property type="entry name" value="Cyt_c-like_dom_sf"/>
</dbReference>
<feature type="chain" id="PRO_5017181693" evidence="13">
    <location>
        <begin position="38"/>
        <end position="725"/>
    </location>
</feature>
<accession>A0A385Z1S4</accession>
<dbReference type="GO" id="GO:0016020">
    <property type="term" value="C:membrane"/>
    <property type="evidence" value="ECO:0007669"/>
    <property type="project" value="InterPro"/>
</dbReference>
<dbReference type="InterPro" id="IPR018391">
    <property type="entry name" value="PQQ_b-propeller_rpt"/>
</dbReference>
<dbReference type="Gene3D" id="1.10.760.10">
    <property type="entry name" value="Cytochrome c-like domain"/>
    <property type="match status" value="1"/>
</dbReference>
<feature type="domain" description="Cytochrome c" evidence="14">
    <location>
        <begin position="624"/>
        <end position="702"/>
    </location>
</feature>
<dbReference type="GO" id="GO:0020037">
    <property type="term" value="F:heme binding"/>
    <property type="evidence" value="ECO:0007669"/>
    <property type="project" value="InterPro"/>
</dbReference>
<dbReference type="InterPro" id="IPR009056">
    <property type="entry name" value="Cyt_c-like_dom"/>
</dbReference>
<feature type="binding site" description="axial binding residue" evidence="12">
    <location>
        <position position="641"/>
    </location>
    <ligand>
        <name>heme c</name>
        <dbReference type="ChEBI" id="CHEBI:61717"/>
    </ligand>
    <ligandPart>
        <name>Fe</name>
        <dbReference type="ChEBI" id="CHEBI:18248"/>
    </ligandPart>
</feature>
<keyword evidence="7 15" id="KW-0560">Oxidoreductase</keyword>
<dbReference type="PROSITE" id="PS51007">
    <property type="entry name" value="CYTC"/>
    <property type="match status" value="1"/>
</dbReference>
<dbReference type="GO" id="GO:0005509">
    <property type="term" value="F:calcium ion binding"/>
    <property type="evidence" value="ECO:0007669"/>
    <property type="project" value="InterPro"/>
</dbReference>
<evidence type="ECO:0000256" key="6">
    <source>
        <dbReference type="ARBA" id="ARBA00022891"/>
    </source>
</evidence>
<feature type="active site" description="Proton acceptor" evidence="10">
    <location>
        <position position="336"/>
    </location>
</feature>
<evidence type="ECO:0000256" key="9">
    <source>
        <dbReference type="ARBA" id="ARBA00023157"/>
    </source>
</evidence>
<name>A0A385Z1S4_9PSED</name>
<dbReference type="OrthoDB" id="9794322at2"/>
<feature type="binding site" evidence="11">
    <location>
        <position position="196"/>
    </location>
    <ligand>
        <name>pyrroloquinoline quinone</name>
        <dbReference type="ChEBI" id="CHEBI:58442"/>
    </ligand>
</feature>
<evidence type="ECO:0000256" key="3">
    <source>
        <dbReference type="ARBA" id="ARBA00022723"/>
    </source>
</evidence>
<feature type="binding site" description="covalent" evidence="11">
    <location>
        <position position="640"/>
    </location>
    <ligand>
        <name>heme c</name>
        <dbReference type="ChEBI" id="CHEBI:61717"/>
    </ligand>
</feature>
<evidence type="ECO:0000256" key="5">
    <source>
        <dbReference type="ARBA" id="ARBA00022837"/>
    </source>
</evidence>
<dbReference type="CDD" id="cd10279">
    <property type="entry name" value="PQQ_ADH_II"/>
    <property type="match status" value="1"/>
</dbReference>
<dbReference type="NCBIfam" id="TIGR03075">
    <property type="entry name" value="PQQ_enz_alc_DH"/>
    <property type="match status" value="1"/>
</dbReference>
<comment type="cofactor">
    <cofactor evidence="11">
        <name>pyrroloquinoline quinone</name>
        <dbReference type="ChEBI" id="CHEBI:58442"/>
    </cofactor>
    <text evidence="11">Binds 1 PQQ group per subunit.</text>
</comment>
<evidence type="ECO:0000256" key="4">
    <source>
        <dbReference type="ARBA" id="ARBA00022729"/>
    </source>
</evidence>
<feature type="signal peptide" evidence="13">
    <location>
        <begin position="1"/>
        <end position="37"/>
    </location>
</feature>
<dbReference type="EC" id="1.1.2.-" evidence="15"/>
<evidence type="ECO:0000256" key="12">
    <source>
        <dbReference type="PIRSR" id="PIRSR617512-3"/>
    </source>
</evidence>
<dbReference type="KEGG" id="pcav:D3880_11910"/>
<dbReference type="Pfam" id="PF01011">
    <property type="entry name" value="PQQ"/>
    <property type="match status" value="2"/>
</dbReference>
<protein>
    <submittedName>
        <fullName evidence="15">PQQ-dependent dehydrogenase, methanol/ethanol family</fullName>
        <ecNumber evidence="15">1.1.2.-</ecNumber>
    </submittedName>
</protein>
<comment type="cofactor">
    <cofactor evidence="12">
        <name>Ca(2+)</name>
        <dbReference type="ChEBI" id="CHEBI:29108"/>
    </cofactor>
    <text evidence="12">Binds 1 Ca(2+) ion per subunit.</text>
</comment>
<dbReference type="InterPro" id="IPR002372">
    <property type="entry name" value="PQQ_rpt_dom"/>
</dbReference>
<feature type="binding site" evidence="11">
    <location>
        <position position="271"/>
    </location>
    <ligand>
        <name>pyrroloquinoline quinone</name>
        <dbReference type="ChEBI" id="CHEBI:58442"/>
    </ligand>
</feature>